<name>A0A0C2A1F7_9BACT</name>
<comment type="caution">
    <text evidence="1">The sequence shown here is derived from an EMBL/GenBank/DDBJ whole genome shotgun (WGS) entry which is preliminary data.</text>
</comment>
<evidence type="ECO:0000313" key="2">
    <source>
        <dbReference type="Proteomes" id="UP000031599"/>
    </source>
</evidence>
<organism evidence="1 2">
    <name type="scientific">Enhygromyxa salina</name>
    <dbReference type="NCBI Taxonomy" id="215803"/>
    <lineage>
        <taxon>Bacteria</taxon>
        <taxon>Pseudomonadati</taxon>
        <taxon>Myxococcota</taxon>
        <taxon>Polyangia</taxon>
        <taxon>Nannocystales</taxon>
        <taxon>Nannocystaceae</taxon>
        <taxon>Enhygromyxa</taxon>
    </lineage>
</organism>
<protein>
    <submittedName>
        <fullName evidence="1">Uncharacterized protein</fullName>
    </submittedName>
</protein>
<dbReference type="AlphaFoldDB" id="A0A0C2A1F7"/>
<dbReference type="EMBL" id="JMCC02000028">
    <property type="protein sequence ID" value="KIG17203.1"/>
    <property type="molecule type" value="Genomic_DNA"/>
</dbReference>
<sequence length="211" mass="22634">MVLILSILISTAGCGHPPSVAPFTELGVALPPAVFVEQLGAAPPGVVELGPACPAEVGVAPTSFFEDRVLVRLPPGVEGEQVPEQSPNFARSHSPIAMGCESGLTASVFVDSQRDTGKRGLAGARERLFSNLNFPDQRDIDIIKGSDEGEDISLVMSFPEHPVWGSVRVYLRMAERYGRIHTIGFLADQRSYHQLEPLFRASATTMVIVPG</sequence>
<proteinExistence type="predicted"/>
<accession>A0A0C2A1F7</accession>
<dbReference type="Proteomes" id="UP000031599">
    <property type="component" value="Unassembled WGS sequence"/>
</dbReference>
<reference evidence="1 2" key="1">
    <citation type="submission" date="2014-12" db="EMBL/GenBank/DDBJ databases">
        <title>Genome assembly of Enhygromyxa salina DSM 15201.</title>
        <authorList>
            <person name="Sharma G."/>
            <person name="Subramanian S."/>
        </authorList>
    </citation>
    <scope>NUCLEOTIDE SEQUENCE [LARGE SCALE GENOMIC DNA]</scope>
    <source>
        <strain evidence="1 2">DSM 15201</strain>
    </source>
</reference>
<evidence type="ECO:0000313" key="1">
    <source>
        <dbReference type="EMBL" id="KIG17203.1"/>
    </source>
</evidence>
<gene>
    <name evidence="1" type="ORF">DB30_03516</name>
</gene>